<dbReference type="PROSITE" id="PS50943">
    <property type="entry name" value="HTH_CROC1"/>
    <property type="match status" value="1"/>
</dbReference>
<protein>
    <recommendedName>
        <fullName evidence="2">HTH cro/C1-type domain-containing protein</fullName>
    </recommendedName>
</protein>
<evidence type="ECO:0000256" key="1">
    <source>
        <dbReference type="ARBA" id="ARBA00023125"/>
    </source>
</evidence>
<evidence type="ECO:0000313" key="4">
    <source>
        <dbReference type="Proteomes" id="UP000000433"/>
    </source>
</evidence>
<name>A0A916NU43_DEHMC</name>
<evidence type="ECO:0000313" key="3">
    <source>
        <dbReference type="EMBL" id="CAI82363.1"/>
    </source>
</evidence>
<dbReference type="GO" id="GO:0003700">
    <property type="term" value="F:DNA-binding transcription factor activity"/>
    <property type="evidence" value="ECO:0007669"/>
    <property type="project" value="TreeGrafter"/>
</dbReference>
<dbReference type="CDD" id="cd00093">
    <property type="entry name" value="HTH_XRE"/>
    <property type="match status" value="1"/>
</dbReference>
<keyword evidence="4" id="KW-1185">Reference proteome</keyword>
<dbReference type="Gene3D" id="1.10.260.40">
    <property type="entry name" value="lambda repressor-like DNA-binding domains"/>
    <property type="match status" value="1"/>
</dbReference>
<sequence>MRSEEKTNVGVYLRSLRDTKGLSLREVERKSGVSNAVLSQIESGQVKRPSPTTLYKLAELYGVPYDELMSRAGYPVPSRHVNETQTAQVVFNRLGKITEDEEQELLDYLAFLRSRTKRGRVQK</sequence>
<dbReference type="GO" id="GO:0003677">
    <property type="term" value="F:DNA binding"/>
    <property type="evidence" value="ECO:0007669"/>
    <property type="project" value="UniProtKB-KW"/>
</dbReference>
<dbReference type="InterPro" id="IPR001387">
    <property type="entry name" value="Cro/C1-type_HTH"/>
</dbReference>
<dbReference type="Pfam" id="PF01381">
    <property type="entry name" value="HTH_3"/>
    <property type="match status" value="1"/>
</dbReference>
<gene>
    <name evidence="3" type="ORF">cbdbB6</name>
</gene>
<dbReference type="PANTHER" id="PTHR46797:SF1">
    <property type="entry name" value="METHYLPHOSPHONATE SYNTHASE"/>
    <property type="match status" value="1"/>
</dbReference>
<dbReference type="AlphaFoldDB" id="A0A916NU43"/>
<organism evidence="3 4">
    <name type="scientific">Dehalococcoides mccartyi (strain CBDB1)</name>
    <dbReference type="NCBI Taxonomy" id="255470"/>
    <lineage>
        <taxon>Bacteria</taxon>
        <taxon>Bacillati</taxon>
        <taxon>Chloroflexota</taxon>
        <taxon>Dehalococcoidia</taxon>
        <taxon>Dehalococcoidales</taxon>
        <taxon>Dehalococcoidaceae</taxon>
        <taxon>Dehalococcoides</taxon>
    </lineage>
</organism>
<dbReference type="InterPro" id="IPR050807">
    <property type="entry name" value="TransReg_Diox_bact_type"/>
</dbReference>
<evidence type="ECO:0000259" key="2">
    <source>
        <dbReference type="PROSITE" id="PS50943"/>
    </source>
</evidence>
<proteinExistence type="predicted"/>
<reference evidence="3 4" key="1">
    <citation type="journal article" date="2005" name="Nat. Biotechnol.">
        <title>Genome sequence of the chlorinated compound-respiring bacterium Dehalococcoides species strain CBDB1.</title>
        <authorList>
            <person name="Kube M."/>
            <person name="Beck A."/>
            <person name="Zinder S.H."/>
            <person name="Kuhl H."/>
            <person name="Reinhardt R."/>
            <person name="Adrian L."/>
        </authorList>
    </citation>
    <scope>NUCLEOTIDE SEQUENCE [LARGE SCALE GENOMIC DNA]</scope>
    <source>
        <strain evidence="3 4">CBDB1</strain>
    </source>
</reference>
<dbReference type="EMBL" id="AJ965256">
    <property type="protein sequence ID" value="CAI82363.1"/>
    <property type="molecule type" value="Genomic_DNA"/>
</dbReference>
<dbReference type="SMART" id="SM00530">
    <property type="entry name" value="HTH_XRE"/>
    <property type="match status" value="1"/>
</dbReference>
<dbReference type="PANTHER" id="PTHR46797">
    <property type="entry name" value="HTH-TYPE TRANSCRIPTIONAL REGULATOR"/>
    <property type="match status" value="1"/>
</dbReference>
<dbReference type="InterPro" id="IPR010982">
    <property type="entry name" value="Lambda_DNA-bd_dom_sf"/>
</dbReference>
<dbReference type="GO" id="GO:0005829">
    <property type="term" value="C:cytosol"/>
    <property type="evidence" value="ECO:0007669"/>
    <property type="project" value="TreeGrafter"/>
</dbReference>
<dbReference type="Proteomes" id="UP000000433">
    <property type="component" value="Chromosome"/>
</dbReference>
<feature type="domain" description="HTH cro/C1-type" evidence="2">
    <location>
        <begin position="13"/>
        <end position="68"/>
    </location>
</feature>
<dbReference type="RefSeq" id="WP_011308721.1">
    <property type="nucleotide sequence ID" value="NC_007356.1"/>
</dbReference>
<dbReference type="SUPFAM" id="SSF47413">
    <property type="entry name" value="lambda repressor-like DNA-binding domains"/>
    <property type="match status" value="1"/>
</dbReference>
<accession>A0A916NU43</accession>
<dbReference type="KEGG" id="deh:cbdbB6"/>
<keyword evidence="1" id="KW-0238">DNA-binding</keyword>